<gene>
    <name evidence="8" type="primary">acpS</name>
    <name evidence="10" type="ORF">J2S02_002770</name>
</gene>
<proteinExistence type="inferred from homology"/>
<organism evidence="10 11">
    <name type="scientific">Metabacillus niabensis</name>
    <dbReference type="NCBI Taxonomy" id="324854"/>
    <lineage>
        <taxon>Bacteria</taxon>
        <taxon>Bacillati</taxon>
        <taxon>Bacillota</taxon>
        <taxon>Bacilli</taxon>
        <taxon>Bacillales</taxon>
        <taxon>Bacillaceae</taxon>
        <taxon>Metabacillus</taxon>
    </lineage>
</organism>
<evidence type="ECO:0000256" key="8">
    <source>
        <dbReference type="HAMAP-Rule" id="MF_00101"/>
    </source>
</evidence>
<dbReference type="InterPro" id="IPR037143">
    <property type="entry name" value="4-PPantetheinyl_Trfase_dom_sf"/>
</dbReference>
<evidence type="ECO:0000256" key="4">
    <source>
        <dbReference type="ARBA" id="ARBA00022832"/>
    </source>
</evidence>
<accession>A0ABT9Z337</accession>
<evidence type="ECO:0000256" key="7">
    <source>
        <dbReference type="ARBA" id="ARBA00023160"/>
    </source>
</evidence>
<keyword evidence="4 8" id="KW-0276">Fatty acid metabolism</keyword>
<keyword evidence="7 8" id="KW-0275">Fatty acid biosynthesis</keyword>
<comment type="similarity">
    <text evidence="8">Belongs to the P-Pant transferase superfamily. AcpS family.</text>
</comment>
<dbReference type="InterPro" id="IPR004568">
    <property type="entry name" value="Ppantetheine-prot_Trfase_dom"/>
</dbReference>
<dbReference type="HAMAP" id="MF_00101">
    <property type="entry name" value="AcpS"/>
    <property type="match status" value="1"/>
</dbReference>
<dbReference type="NCBIfam" id="TIGR00556">
    <property type="entry name" value="pantethn_trn"/>
    <property type="match status" value="1"/>
</dbReference>
<dbReference type="RefSeq" id="WP_095300468.1">
    <property type="nucleotide sequence ID" value="NZ_CADEPK010000033.1"/>
</dbReference>
<dbReference type="InterPro" id="IPR008278">
    <property type="entry name" value="4-PPantetheinyl_Trfase_dom"/>
</dbReference>
<keyword evidence="6 8" id="KW-0443">Lipid metabolism</keyword>
<dbReference type="EMBL" id="JAUSTZ010000005">
    <property type="protein sequence ID" value="MDQ0226425.1"/>
    <property type="molecule type" value="Genomic_DNA"/>
</dbReference>
<name>A0ABT9Z337_9BACI</name>
<evidence type="ECO:0000313" key="10">
    <source>
        <dbReference type="EMBL" id="MDQ0226425.1"/>
    </source>
</evidence>
<dbReference type="Proteomes" id="UP001232245">
    <property type="component" value="Unassembled WGS sequence"/>
</dbReference>
<evidence type="ECO:0000259" key="9">
    <source>
        <dbReference type="Pfam" id="PF01648"/>
    </source>
</evidence>
<keyword evidence="5 8" id="KW-0460">Magnesium</keyword>
<keyword evidence="3 8" id="KW-0479">Metal-binding</keyword>
<keyword evidence="2 8" id="KW-0808">Transferase</keyword>
<comment type="catalytic activity">
    <reaction evidence="8">
        <text>apo-[ACP] + CoA = holo-[ACP] + adenosine 3',5'-bisphosphate + H(+)</text>
        <dbReference type="Rhea" id="RHEA:12068"/>
        <dbReference type="Rhea" id="RHEA-COMP:9685"/>
        <dbReference type="Rhea" id="RHEA-COMP:9690"/>
        <dbReference type="ChEBI" id="CHEBI:15378"/>
        <dbReference type="ChEBI" id="CHEBI:29999"/>
        <dbReference type="ChEBI" id="CHEBI:57287"/>
        <dbReference type="ChEBI" id="CHEBI:58343"/>
        <dbReference type="ChEBI" id="CHEBI:64479"/>
        <dbReference type="EC" id="2.7.8.7"/>
    </reaction>
</comment>
<comment type="caution">
    <text evidence="10">The sequence shown here is derived from an EMBL/GenBank/DDBJ whole genome shotgun (WGS) entry which is preliminary data.</text>
</comment>
<dbReference type="Pfam" id="PF01648">
    <property type="entry name" value="ACPS"/>
    <property type="match status" value="1"/>
</dbReference>
<keyword evidence="1 8" id="KW-0444">Lipid biosynthesis</keyword>
<dbReference type="GO" id="GO:0008897">
    <property type="term" value="F:holo-[acyl-carrier-protein] synthase activity"/>
    <property type="evidence" value="ECO:0007669"/>
    <property type="project" value="UniProtKB-EC"/>
</dbReference>
<comment type="cofactor">
    <cofactor evidence="8">
        <name>Mg(2+)</name>
        <dbReference type="ChEBI" id="CHEBI:18420"/>
    </cofactor>
</comment>
<evidence type="ECO:0000256" key="6">
    <source>
        <dbReference type="ARBA" id="ARBA00023098"/>
    </source>
</evidence>
<feature type="domain" description="4'-phosphopantetheinyl transferase" evidence="9">
    <location>
        <begin position="4"/>
        <end position="116"/>
    </location>
</feature>
<keyword evidence="11" id="KW-1185">Reference proteome</keyword>
<dbReference type="EC" id="2.7.8.7" evidence="8"/>
<dbReference type="InterPro" id="IPR002582">
    <property type="entry name" value="ACPS"/>
</dbReference>
<reference evidence="10 11" key="1">
    <citation type="submission" date="2023-07" db="EMBL/GenBank/DDBJ databases">
        <title>Genomic Encyclopedia of Type Strains, Phase IV (KMG-IV): sequencing the most valuable type-strain genomes for metagenomic binning, comparative biology and taxonomic classification.</title>
        <authorList>
            <person name="Goeker M."/>
        </authorList>
    </citation>
    <scope>NUCLEOTIDE SEQUENCE [LARGE SCALE GENOMIC DNA]</scope>
    <source>
        <strain evidence="10 11">DSM 17723</strain>
    </source>
</reference>
<evidence type="ECO:0000313" key="11">
    <source>
        <dbReference type="Proteomes" id="UP001232245"/>
    </source>
</evidence>
<keyword evidence="8" id="KW-0963">Cytoplasm</keyword>
<comment type="function">
    <text evidence="8">Transfers the 4'-phosphopantetheine moiety from coenzyme A to a Ser of acyl-carrier-protein.</text>
</comment>
<dbReference type="NCBIfam" id="TIGR00516">
    <property type="entry name" value="acpS"/>
    <property type="match status" value="1"/>
</dbReference>
<feature type="binding site" evidence="8">
    <location>
        <position position="60"/>
    </location>
    <ligand>
        <name>Mg(2+)</name>
        <dbReference type="ChEBI" id="CHEBI:18420"/>
    </ligand>
</feature>
<evidence type="ECO:0000256" key="5">
    <source>
        <dbReference type="ARBA" id="ARBA00022842"/>
    </source>
</evidence>
<evidence type="ECO:0000256" key="1">
    <source>
        <dbReference type="ARBA" id="ARBA00022516"/>
    </source>
</evidence>
<feature type="binding site" evidence="8">
    <location>
        <position position="8"/>
    </location>
    <ligand>
        <name>Mg(2+)</name>
        <dbReference type="ChEBI" id="CHEBI:18420"/>
    </ligand>
</feature>
<protein>
    <recommendedName>
        <fullName evidence="8">Holo-[acyl-carrier-protein] synthase</fullName>
        <shortName evidence="8">Holo-ACP synthase</shortName>
        <ecNumber evidence="8">2.7.8.7</ecNumber>
    </recommendedName>
    <alternativeName>
        <fullName evidence="8">4'-phosphopantetheinyl transferase AcpS</fullName>
    </alternativeName>
</protein>
<dbReference type="SUPFAM" id="SSF56214">
    <property type="entry name" value="4'-phosphopantetheinyl transferase"/>
    <property type="match status" value="1"/>
</dbReference>
<evidence type="ECO:0000256" key="3">
    <source>
        <dbReference type="ARBA" id="ARBA00022723"/>
    </source>
</evidence>
<comment type="subcellular location">
    <subcellularLocation>
        <location evidence="8">Cytoplasm</location>
    </subcellularLocation>
</comment>
<evidence type="ECO:0000256" key="2">
    <source>
        <dbReference type="ARBA" id="ARBA00022679"/>
    </source>
</evidence>
<sequence length="121" mass="14041">MIQGIGLDIVETSRIERLLERYHHQFIKLILTEKETAIFSHIKNQQRRVEWLAGRFSAKEAISKAIGTGIQKRLTLKDIEVIPMENGQPRAFIYGKYHEKIHLSITHTKALAATYCILERE</sequence>
<dbReference type="Gene3D" id="3.90.470.20">
    <property type="entry name" value="4'-phosphopantetheinyl transferase domain"/>
    <property type="match status" value="1"/>
</dbReference>